<comment type="catalytic activity">
    <reaction evidence="8 9">
        <text>RNA(n) + a ribonucleoside 5'-triphosphate = RNA(n+1) + diphosphate</text>
        <dbReference type="Rhea" id="RHEA:21248"/>
        <dbReference type="Rhea" id="RHEA-COMP:14527"/>
        <dbReference type="Rhea" id="RHEA-COMP:17342"/>
        <dbReference type="ChEBI" id="CHEBI:33019"/>
        <dbReference type="ChEBI" id="CHEBI:61557"/>
        <dbReference type="ChEBI" id="CHEBI:140395"/>
        <dbReference type="EC" id="2.7.7.6"/>
    </reaction>
</comment>
<dbReference type="Gene3D" id="1.10.132.30">
    <property type="match status" value="1"/>
</dbReference>
<dbReference type="Gene3D" id="6.10.250.2940">
    <property type="match status" value="1"/>
</dbReference>
<dbReference type="InterPro" id="IPR038120">
    <property type="entry name" value="Rpb1_funnel_sf"/>
</dbReference>
<dbReference type="InterPro" id="IPR045867">
    <property type="entry name" value="DNA-dir_RpoC_beta_prime"/>
</dbReference>
<dbReference type="SMART" id="SM00663">
    <property type="entry name" value="RPOLA_N"/>
    <property type="match status" value="1"/>
</dbReference>
<keyword evidence="4 9" id="KW-0808">Transferase</keyword>
<evidence type="ECO:0000313" key="12">
    <source>
        <dbReference type="Proteomes" id="UP001174909"/>
    </source>
</evidence>
<dbReference type="PANTHER" id="PTHR19376">
    <property type="entry name" value="DNA-DIRECTED RNA POLYMERASE"/>
    <property type="match status" value="1"/>
</dbReference>
<evidence type="ECO:0000256" key="9">
    <source>
        <dbReference type="RuleBase" id="RU004279"/>
    </source>
</evidence>
<dbReference type="Gene3D" id="1.10.40.90">
    <property type="match status" value="1"/>
</dbReference>
<reference evidence="11" key="1">
    <citation type="submission" date="2023-03" db="EMBL/GenBank/DDBJ databases">
        <authorList>
            <person name="Steffen K."/>
            <person name="Cardenas P."/>
        </authorList>
    </citation>
    <scope>NUCLEOTIDE SEQUENCE</scope>
</reference>
<dbReference type="Gene3D" id="4.10.860.120">
    <property type="entry name" value="RNA polymerase II, clamp domain"/>
    <property type="match status" value="1"/>
</dbReference>
<dbReference type="GO" id="GO:0031981">
    <property type="term" value="C:nuclear lumen"/>
    <property type="evidence" value="ECO:0007669"/>
    <property type="project" value="UniProtKB-ARBA"/>
</dbReference>
<dbReference type="InterPro" id="IPR007066">
    <property type="entry name" value="RNA_pol_Rpb1_3"/>
</dbReference>
<dbReference type="Pfam" id="PF04983">
    <property type="entry name" value="RNA_pol_Rpb1_3"/>
    <property type="match status" value="1"/>
</dbReference>
<evidence type="ECO:0000256" key="7">
    <source>
        <dbReference type="ARBA" id="ARBA00023163"/>
    </source>
</evidence>
<evidence type="ECO:0000256" key="2">
    <source>
        <dbReference type="ARBA" id="ARBA00006460"/>
    </source>
</evidence>
<comment type="function">
    <text evidence="1 9">DNA-dependent RNA polymerase catalyzes the transcription of DNA into RNA using the four ribonucleoside triphosphates as substrates.</text>
</comment>
<dbReference type="GO" id="GO:0000428">
    <property type="term" value="C:DNA-directed RNA polymerase complex"/>
    <property type="evidence" value="ECO:0007669"/>
    <property type="project" value="UniProtKB-KW"/>
</dbReference>
<dbReference type="InterPro" id="IPR044893">
    <property type="entry name" value="RNA_pol_Rpb1_clamp_domain"/>
</dbReference>
<dbReference type="NCBIfam" id="TIGR02386">
    <property type="entry name" value="rpoC_TIGR"/>
    <property type="match status" value="1"/>
</dbReference>
<accession>A0AA35RLI0</accession>
<evidence type="ECO:0000256" key="4">
    <source>
        <dbReference type="ARBA" id="ARBA00022679"/>
    </source>
</evidence>
<comment type="similarity">
    <text evidence="2 9">Belongs to the RNA polymerase beta' chain family.</text>
</comment>
<keyword evidence="5 9" id="KW-0548">Nucleotidyltransferase</keyword>
<keyword evidence="3 9" id="KW-0240">DNA-directed RNA polymerase</keyword>
<comment type="caution">
    <text evidence="11">The sequence shown here is derived from an EMBL/GenBank/DDBJ whole genome shotgun (WGS) entry which is preliminary data.</text>
</comment>
<dbReference type="GO" id="GO:0003899">
    <property type="term" value="F:DNA-directed RNA polymerase activity"/>
    <property type="evidence" value="ECO:0007669"/>
    <property type="project" value="UniProtKB-EC"/>
</dbReference>
<protein>
    <recommendedName>
        <fullName evidence="9">DNA-directed RNA polymerase subunit</fullName>
        <ecNumber evidence="9">2.7.7.6</ecNumber>
    </recommendedName>
</protein>
<dbReference type="Pfam" id="PF05000">
    <property type="entry name" value="RNA_pol_Rpb1_4"/>
    <property type="match status" value="1"/>
</dbReference>
<evidence type="ECO:0000256" key="8">
    <source>
        <dbReference type="ARBA" id="ARBA00048552"/>
    </source>
</evidence>
<dbReference type="InterPro" id="IPR012754">
    <property type="entry name" value="DNA-dir_RpoC_beta_prime_bact"/>
</dbReference>
<dbReference type="GO" id="GO:0003677">
    <property type="term" value="F:DNA binding"/>
    <property type="evidence" value="ECO:0007669"/>
    <property type="project" value="InterPro"/>
</dbReference>
<organism evidence="11 12">
    <name type="scientific">Geodia barretti</name>
    <name type="common">Barrett's horny sponge</name>
    <dbReference type="NCBI Taxonomy" id="519541"/>
    <lineage>
        <taxon>Eukaryota</taxon>
        <taxon>Metazoa</taxon>
        <taxon>Porifera</taxon>
        <taxon>Demospongiae</taxon>
        <taxon>Heteroscleromorpha</taxon>
        <taxon>Tetractinellida</taxon>
        <taxon>Astrophorina</taxon>
        <taxon>Geodiidae</taxon>
        <taxon>Geodia</taxon>
    </lineage>
</organism>
<dbReference type="InterPro" id="IPR042102">
    <property type="entry name" value="RNA_pol_Rpb1_3_sf"/>
</dbReference>
<evidence type="ECO:0000256" key="1">
    <source>
        <dbReference type="ARBA" id="ARBA00004026"/>
    </source>
</evidence>
<keyword evidence="12" id="KW-1185">Reference proteome</keyword>
<dbReference type="InterPro" id="IPR006592">
    <property type="entry name" value="RNA_pol_N"/>
</dbReference>
<dbReference type="Pfam" id="PF00623">
    <property type="entry name" value="RNA_pol_Rpb1_2"/>
    <property type="match status" value="2"/>
</dbReference>
<name>A0AA35RLI0_GEOBA</name>
<dbReference type="InterPro" id="IPR007080">
    <property type="entry name" value="RNA_pol_Rpb1_1"/>
</dbReference>
<dbReference type="Pfam" id="PF04998">
    <property type="entry name" value="RNA_pol_Rpb1_5"/>
    <property type="match status" value="1"/>
</dbReference>
<dbReference type="Gene3D" id="1.10.274.100">
    <property type="entry name" value="RNA polymerase Rpb1, domain 3"/>
    <property type="match status" value="1"/>
</dbReference>
<dbReference type="InterPro" id="IPR007081">
    <property type="entry name" value="RNA_pol_Rpb1_5"/>
</dbReference>
<dbReference type="GO" id="GO:0006351">
    <property type="term" value="P:DNA-templated transcription"/>
    <property type="evidence" value="ECO:0007669"/>
    <property type="project" value="InterPro"/>
</dbReference>
<sequence>MNTAFDSISIKIASPDQIKDSAKQTSCRHRNPAEATDGPFICPEKGTCSCGEVKKAETINYRSFRPEPEGLFCEAIFGPQKDWECNCGKYKRIKHKGLICDRCGVEITQQRVRRDRLGYIQLAAPVSHIWYFKGLPSRIGVFCGGLSSRDVERVLYFEGFIVVEVTDPDCPLEVGQVLTEVEYVEHSNKHWGGFRAGTGAEVIREILSNIDLAEKIEALTQELAETTSHQKKLKVAKQLKQMADFADAEQRPEWMILDVIPVIPPDLRPLVPLEGGRFATSDLNDLYRRVINRNNRLRKLIQLRSPEVILRNEKRMLQEAVDAFFDNGRHGRRVTGPGNRPLKSLAEVLKGKIGRFRQNLLGKRVDYSGRSVIVVGPELGLHQCGIPKRMAVELFKPFIIERLQAYGYTQTIKRAKHIAEHVDSDSPVWEVVEEVIADHPVLLNRPPTLHRLGIQAFLPVLVEGKSIRIPPLVCKAFNADFDGDQMAVHVPLTVEAQAEAKLLMLSSHNILKPSHGRPIAVPELDMVLGSSFLTKTLPGYAEDAALLHEPEEVVTAHAAGQLKLHDSIQLFITSNGHSENGAATEPILTTVGRVIFNEVLPRELEWEDEHSQQAGGRELSQIIEDCFRELGTRVTTEVLENVQKLAFEYATLSGISPGIADYITPGNRNELVNKAKAEIEDLLESAPATEREEYENEQIRIWLNAKDKIEDEMFNTLPQLETALGLEIDDKTVVGFSPVHIMADSGARARKDPFMQISAFIGLKAKQDGDILIPPIGTSTYREGLDVLDYFNSTYGSRKGLVDTALKTAHSGYLTRRLVDVAQDVRVTTEDCHTLNSIQKFATEGGDLAFKISGRTAAEDIVHPESGDVVAHANTVISTQVANQIDDLGIKVVRVRSVLTCQTDEGVCAKCYGNDLTTNSLVNVGEAVGIIAAQSHR</sequence>
<dbReference type="SUPFAM" id="SSF64484">
    <property type="entry name" value="beta and beta-prime subunits of DNA dependent RNA-polymerase"/>
    <property type="match status" value="1"/>
</dbReference>
<dbReference type="CDD" id="cd01609">
    <property type="entry name" value="RNAP_beta'_N"/>
    <property type="match status" value="1"/>
</dbReference>
<evidence type="ECO:0000259" key="10">
    <source>
        <dbReference type="SMART" id="SM00663"/>
    </source>
</evidence>
<dbReference type="Proteomes" id="UP001174909">
    <property type="component" value="Unassembled WGS sequence"/>
</dbReference>
<dbReference type="EMBL" id="CASHTH010001253">
    <property type="protein sequence ID" value="CAI8013324.1"/>
    <property type="molecule type" value="Genomic_DNA"/>
</dbReference>
<gene>
    <name evidence="11" type="ORF">GBAR_LOCUS8468</name>
</gene>
<keyword evidence="7 9" id="KW-0804">Transcription</keyword>
<evidence type="ECO:0000313" key="11">
    <source>
        <dbReference type="EMBL" id="CAI8013324.1"/>
    </source>
</evidence>
<feature type="domain" description="RNA polymerase N-terminal" evidence="10">
    <location>
        <begin position="253"/>
        <end position="534"/>
    </location>
</feature>
<evidence type="ECO:0000256" key="3">
    <source>
        <dbReference type="ARBA" id="ARBA00022478"/>
    </source>
</evidence>
<dbReference type="InterPro" id="IPR000722">
    <property type="entry name" value="RNA_pol_asu"/>
</dbReference>
<dbReference type="Pfam" id="PF04997">
    <property type="entry name" value="RNA_pol_Rpb1_1"/>
    <property type="match status" value="1"/>
</dbReference>
<dbReference type="InterPro" id="IPR007083">
    <property type="entry name" value="RNA_pol_Rpb1_4"/>
</dbReference>
<dbReference type="GO" id="GO:0046872">
    <property type="term" value="F:metal ion binding"/>
    <property type="evidence" value="ECO:0007669"/>
    <property type="project" value="UniProtKB-KW"/>
</dbReference>
<dbReference type="PANTHER" id="PTHR19376:SF54">
    <property type="entry name" value="DNA-DIRECTED RNA POLYMERASE SUBUNIT BETA"/>
    <property type="match status" value="1"/>
</dbReference>
<dbReference type="Gene3D" id="2.40.40.20">
    <property type="match status" value="1"/>
</dbReference>
<evidence type="ECO:0000256" key="5">
    <source>
        <dbReference type="ARBA" id="ARBA00022695"/>
    </source>
</evidence>
<dbReference type="AlphaFoldDB" id="A0AA35RLI0"/>
<dbReference type="EC" id="2.7.7.6" evidence="9"/>
<keyword evidence="6" id="KW-0479">Metal-binding</keyword>
<evidence type="ECO:0000256" key="6">
    <source>
        <dbReference type="ARBA" id="ARBA00022723"/>
    </source>
</evidence>
<proteinExistence type="inferred from homology"/>